<evidence type="ECO:0000313" key="2">
    <source>
        <dbReference type="EMBL" id="KAF3860354.1"/>
    </source>
</evidence>
<evidence type="ECO:0000256" key="1">
    <source>
        <dbReference type="SAM" id="MobiDB-lite"/>
    </source>
</evidence>
<evidence type="ECO:0000313" key="3">
    <source>
        <dbReference type="Proteomes" id="UP000518266"/>
    </source>
</evidence>
<keyword evidence="3" id="KW-1185">Reference proteome</keyword>
<feature type="region of interest" description="Disordered" evidence="1">
    <location>
        <begin position="121"/>
        <end position="143"/>
    </location>
</feature>
<organism evidence="2 3">
    <name type="scientific">Dissostichus mawsoni</name>
    <name type="common">Antarctic cod</name>
    <dbReference type="NCBI Taxonomy" id="36200"/>
    <lineage>
        <taxon>Eukaryota</taxon>
        <taxon>Metazoa</taxon>
        <taxon>Chordata</taxon>
        <taxon>Craniata</taxon>
        <taxon>Vertebrata</taxon>
        <taxon>Euteleostomi</taxon>
        <taxon>Actinopterygii</taxon>
        <taxon>Neopterygii</taxon>
        <taxon>Teleostei</taxon>
        <taxon>Neoteleostei</taxon>
        <taxon>Acanthomorphata</taxon>
        <taxon>Eupercaria</taxon>
        <taxon>Perciformes</taxon>
        <taxon>Notothenioidei</taxon>
        <taxon>Nototheniidae</taxon>
        <taxon>Dissostichus</taxon>
    </lineage>
</organism>
<protein>
    <submittedName>
        <fullName evidence="2">Uncharacterized protein</fullName>
    </submittedName>
</protein>
<comment type="caution">
    <text evidence="2">The sequence shown here is derived from an EMBL/GenBank/DDBJ whole genome shotgun (WGS) entry which is preliminary data.</text>
</comment>
<name>A0A7J5ZEY2_DISMA</name>
<feature type="compositionally biased region" description="Basic and acidic residues" evidence="1">
    <location>
        <begin position="121"/>
        <end position="135"/>
    </location>
</feature>
<sequence length="351" mass="38896">MSVVSCGSEECSGIKPVLRSDMCCNLPVWALESPAVRRKQVASFLVLSRPLEHRRVHFSLGDSGWVRLQPSSSERATFASPLTKTHSDVNAKAFTESPSAHTKAELLFGHSQRVVHPKVIDDDGHRHGDGQDPCERTQSPHHHAQPGLWVHISVAQRCHGDHRPPEADGDVLEVCVVGTRGVVRLGPDALSVVYHGGEDKYTECQEDDEKQELVDAGPQCVAQHSQAHKVPRQLEDTEDPNKAHHAEEAQHVIGSFGGQTLQAHLQTMRTRNSKVNQTTQMPSTTVRMGLVTISGLSSFRVTFPSTICTVRFCSSLKASWVSRQKVTWEPGQCHLKKQTNFKTNYSHEHRA</sequence>
<accession>A0A7J5ZEY2</accession>
<dbReference type="EMBL" id="JAAKFY010000002">
    <property type="protein sequence ID" value="KAF3860354.1"/>
    <property type="molecule type" value="Genomic_DNA"/>
</dbReference>
<dbReference type="AlphaFoldDB" id="A0A7J5ZEY2"/>
<gene>
    <name evidence="2" type="ORF">F7725_000609</name>
</gene>
<dbReference type="Proteomes" id="UP000518266">
    <property type="component" value="Unassembled WGS sequence"/>
</dbReference>
<reference evidence="2 3" key="1">
    <citation type="submission" date="2020-03" db="EMBL/GenBank/DDBJ databases">
        <title>Dissostichus mawsoni Genome sequencing and assembly.</title>
        <authorList>
            <person name="Park H."/>
        </authorList>
    </citation>
    <scope>NUCLEOTIDE SEQUENCE [LARGE SCALE GENOMIC DNA]</scope>
    <source>
        <strain evidence="2">DM0001</strain>
        <tissue evidence="2">Muscle</tissue>
    </source>
</reference>
<dbReference type="OrthoDB" id="8987573at2759"/>
<proteinExistence type="predicted"/>